<organism evidence="3 4">
    <name type="scientific">Rhizodiscina lignyota</name>
    <dbReference type="NCBI Taxonomy" id="1504668"/>
    <lineage>
        <taxon>Eukaryota</taxon>
        <taxon>Fungi</taxon>
        <taxon>Dikarya</taxon>
        <taxon>Ascomycota</taxon>
        <taxon>Pezizomycotina</taxon>
        <taxon>Dothideomycetes</taxon>
        <taxon>Pleosporomycetidae</taxon>
        <taxon>Aulographales</taxon>
        <taxon>Rhizodiscinaceae</taxon>
        <taxon>Rhizodiscina</taxon>
    </lineage>
</organism>
<feature type="compositionally biased region" description="Polar residues" evidence="1">
    <location>
        <begin position="60"/>
        <end position="72"/>
    </location>
</feature>
<dbReference type="InterPro" id="IPR058934">
    <property type="entry name" value="YMC020W-like"/>
</dbReference>
<feature type="compositionally biased region" description="Low complexity" evidence="1">
    <location>
        <begin position="185"/>
        <end position="204"/>
    </location>
</feature>
<evidence type="ECO:0000259" key="2">
    <source>
        <dbReference type="Pfam" id="PF26147"/>
    </source>
</evidence>
<dbReference type="Proteomes" id="UP000799772">
    <property type="component" value="Unassembled WGS sequence"/>
</dbReference>
<evidence type="ECO:0000256" key="1">
    <source>
        <dbReference type="SAM" id="MobiDB-lite"/>
    </source>
</evidence>
<feature type="compositionally biased region" description="Polar residues" evidence="1">
    <location>
        <begin position="94"/>
        <end position="106"/>
    </location>
</feature>
<name>A0A9P4M950_9PEZI</name>
<reference evidence="3" key="1">
    <citation type="journal article" date="2020" name="Stud. Mycol.">
        <title>101 Dothideomycetes genomes: a test case for predicting lifestyles and emergence of pathogens.</title>
        <authorList>
            <person name="Haridas S."/>
            <person name="Albert R."/>
            <person name="Binder M."/>
            <person name="Bloem J."/>
            <person name="Labutti K."/>
            <person name="Salamov A."/>
            <person name="Andreopoulos B."/>
            <person name="Baker S."/>
            <person name="Barry K."/>
            <person name="Bills G."/>
            <person name="Bluhm B."/>
            <person name="Cannon C."/>
            <person name="Castanera R."/>
            <person name="Culley D."/>
            <person name="Daum C."/>
            <person name="Ezra D."/>
            <person name="Gonzalez J."/>
            <person name="Henrissat B."/>
            <person name="Kuo A."/>
            <person name="Liang C."/>
            <person name="Lipzen A."/>
            <person name="Lutzoni F."/>
            <person name="Magnuson J."/>
            <person name="Mondo S."/>
            <person name="Nolan M."/>
            <person name="Ohm R."/>
            <person name="Pangilinan J."/>
            <person name="Park H.-J."/>
            <person name="Ramirez L."/>
            <person name="Alfaro M."/>
            <person name="Sun H."/>
            <person name="Tritt A."/>
            <person name="Yoshinaga Y."/>
            <person name="Zwiers L.-H."/>
            <person name="Turgeon B."/>
            <person name="Goodwin S."/>
            <person name="Spatafora J."/>
            <person name="Crous P."/>
            <person name="Grigoriev I."/>
        </authorList>
    </citation>
    <scope>NUCLEOTIDE SEQUENCE</scope>
    <source>
        <strain evidence="3">CBS 133067</strain>
    </source>
</reference>
<dbReference type="PANTHER" id="PTHR47349">
    <property type="entry name" value="CHROMOSOME 8, WHOLE GENOME SHOTGUN SEQUENCE"/>
    <property type="match status" value="1"/>
</dbReference>
<dbReference type="AlphaFoldDB" id="A0A9P4M950"/>
<feature type="region of interest" description="Disordered" evidence="1">
    <location>
        <begin position="1"/>
        <end position="204"/>
    </location>
</feature>
<dbReference type="EMBL" id="ML978122">
    <property type="protein sequence ID" value="KAF2102356.1"/>
    <property type="molecule type" value="Genomic_DNA"/>
</dbReference>
<feature type="compositionally biased region" description="Basic and acidic residues" evidence="1">
    <location>
        <begin position="128"/>
        <end position="140"/>
    </location>
</feature>
<evidence type="ECO:0000313" key="3">
    <source>
        <dbReference type="EMBL" id="KAF2102356.1"/>
    </source>
</evidence>
<accession>A0A9P4M950</accession>
<dbReference type="InterPro" id="IPR058933">
    <property type="entry name" value="YMC020W-like_ab_hydrolase"/>
</dbReference>
<dbReference type="OrthoDB" id="5598028at2759"/>
<evidence type="ECO:0000313" key="4">
    <source>
        <dbReference type="Proteomes" id="UP000799772"/>
    </source>
</evidence>
<protein>
    <recommendedName>
        <fullName evidence="2">YMC020W-like alpha/beta hydrolase domain-containing protein</fullName>
    </recommendedName>
</protein>
<sequence>MKDATEDGATSASQNRTSWFWLWSKAENAKGNPPADESQNQGQSDAADTGSAPGPAVQVTPATEPSTPNVEQVQRKEVPPNSSGWAFWSREKPNSSASSDTGSTHKQVGELAVADTPSQSHPEAAQFNEHEETAKKEPAKPAKRGRGRIKGQDSVSKPSTPVKGTPSGSPTRKLAEGAAIPQTEPQPQVQPKSPKKPQPQAKTTAPQLRNIILPEFHSTYNLASAPSYWEQLRRFFLGAGQSTPRLHIEPNPPRIQRALAIGVHGFFPAAIFRQVLGQPTGTSIRFANFAAQAIKEWVVAHGDYDVEIEKVALEGEGFITDRVDTLWKLFLNWIDAIRRADFILVAAHSQGVPVAVMLVSKLIQFGCVSSNVRVGICAMAGISMGPFVEYRTSLFGSTANELFEFTRPDSKVSLMYEEALDVVLGHGVRVVYVGSIDDQLVSLESSTFTPITHPYIYRAVFVSSVLQQKPDFIASLVGFALKLRNLGVPDHGLIRELSPALAGNLVSGDGHSRLYDDINVYSLTVRCALETTSLPPGPGAVSATATTASSNPFFLPWAMRGVLEEELVRKELGDECRELLALFESWRPLSKGLKDVRFRLEAVRSKL</sequence>
<proteinExistence type="predicted"/>
<feature type="compositionally biased region" description="Polar residues" evidence="1">
    <location>
        <begin position="37"/>
        <end position="46"/>
    </location>
</feature>
<gene>
    <name evidence="3" type="ORF">NA57DRAFT_31545</name>
</gene>
<feature type="compositionally biased region" description="Polar residues" evidence="1">
    <location>
        <begin position="8"/>
        <end position="18"/>
    </location>
</feature>
<dbReference type="PANTHER" id="PTHR47349:SF1">
    <property type="entry name" value="AER328WP"/>
    <property type="match status" value="1"/>
</dbReference>
<keyword evidence="4" id="KW-1185">Reference proteome</keyword>
<dbReference type="Pfam" id="PF26147">
    <property type="entry name" value="AB_HYDROLASE_YMC0-YMC35"/>
    <property type="match status" value="1"/>
</dbReference>
<feature type="domain" description="YMC020W-like alpha/beta hydrolase" evidence="2">
    <location>
        <begin position="213"/>
        <end position="566"/>
    </location>
</feature>
<comment type="caution">
    <text evidence="3">The sequence shown here is derived from an EMBL/GenBank/DDBJ whole genome shotgun (WGS) entry which is preliminary data.</text>
</comment>